<gene>
    <name evidence="4" type="ORF">MIMGU_mgv1a015041mg</name>
</gene>
<dbReference type="STRING" id="4155.A0A022PTH3"/>
<name>A0A022PTH3_ERYGU</name>
<keyword evidence="2" id="KW-0472">Membrane</keyword>
<feature type="chain" id="PRO_5001503700" evidence="3">
    <location>
        <begin position="26"/>
        <end position="169"/>
    </location>
</feature>
<reference evidence="4 5" key="1">
    <citation type="journal article" date="2013" name="Proc. Natl. Acad. Sci. U.S.A.">
        <title>Fine-scale variation in meiotic recombination in Mimulus inferred from population shotgun sequencing.</title>
        <authorList>
            <person name="Hellsten U."/>
            <person name="Wright K.M."/>
            <person name="Jenkins J."/>
            <person name="Shu S."/>
            <person name="Yuan Y."/>
            <person name="Wessler S.R."/>
            <person name="Schmutz J."/>
            <person name="Willis J.H."/>
            <person name="Rokhsar D.S."/>
        </authorList>
    </citation>
    <scope>NUCLEOTIDE SEQUENCE [LARGE SCALE GENOMIC DNA]</scope>
    <source>
        <strain evidence="5">cv. DUN x IM62</strain>
    </source>
</reference>
<dbReference type="PANTHER" id="PTHR36721:SF15">
    <property type="entry name" value="EN_SPM-LIKE TRANSPOSON PROTEIN"/>
    <property type="match status" value="1"/>
</dbReference>
<evidence type="ECO:0000256" key="3">
    <source>
        <dbReference type="SAM" id="SignalP"/>
    </source>
</evidence>
<evidence type="ECO:0000256" key="1">
    <source>
        <dbReference type="SAM" id="MobiDB-lite"/>
    </source>
</evidence>
<feature type="compositionally biased region" description="Basic and acidic residues" evidence="1">
    <location>
        <begin position="102"/>
        <end position="114"/>
    </location>
</feature>
<feature type="signal peptide" evidence="3">
    <location>
        <begin position="1"/>
        <end position="25"/>
    </location>
</feature>
<dbReference type="PRINTS" id="PR01217">
    <property type="entry name" value="PRICHEXTENSN"/>
</dbReference>
<evidence type="ECO:0000256" key="2">
    <source>
        <dbReference type="SAM" id="Phobius"/>
    </source>
</evidence>
<feature type="region of interest" description="Disordered" evidence="1">
    <location>
        <begin position="25"/>
        <end position="122"/>
    </location>
</feature>
<keyword evidence="2" id="KW-1133">Transmembrane helix</keyword>
<dbReference type="Proteomes" id="UP000030748">
    <property type="component" value="Unassembled WGS sequence"/>
</dbReference>
<sequence length="169" mass="17169">MASLLHSLPATLFFAFLLIANPTFAADSPSPSPSSPPDSNSPPPPPAIPSPSPALDNSPPAPPMSDPDPDTPSPSPSPSPPPSSDPKKSPSPAPVVPGGVTRNDKPNAGDLDTKDDSDDGGMSGGKKAGIAFGVIGAACLAGLGVLVYKKRQLNIRRSQYGNAARREFL</sequence>
<keyword evidence="5" id="KW-1185">Reference proteome</keyword>
<feature type="compositionally biased region" description="Pro residues" evidence="1">
    <location>
        <begin position="59"/>
        <end position="95"/>
    </location>
</feature>
<protein>
    <submittedName>
        <fullName evidence="4">Uncharacterized protein</fullName>
    </submittedName>
</protein>
<dbReference type="EMBL" id="KI632313">
    <property type="protein sequence ID" value="EYU18834.1"/>
    <property type="molecule type" value="Genomic_DNA"/>
</dbReference>
<feature type="transmembrane region" description="Helical" evidence="2">
    <location>
        <begin position="128"/>
        <end position="148"/>
    </location>
</feature>
<dbReference type="AlphaFoldDB" id="A0A022PTH3"/>
<organism evidence="4 5">
    <name type="scientific">Erythranthe guttata</name>
    <name type="common">Yellow monkey flower</name>
    <name type="synonym">Mimulus guttatus</name>
    <dbReference type="NCBI Taxonomy" id="4155"/>
    <lineage>
        <taxon>Eukaryota</taxon>
        <taxon>Viridiplantae</taxon>
        <taxon>Streptophyta</taxon>
        <taxon>Embryophyta</taxon>
        <taxon>Tracheophyta</taxon>
        <taxon>Spermatophyta</taxon>
        <taxon>Magnoliopsida</taxon>
        <taxon>eudicotyledons</taxon>
        <taxon>Gunneridae</taxon>
        <taxon>Pentapetalae</taxon>
        <taxon>asterids</taxon>
        <taxon>lamiids</taxon>
        <taxon>Lamiales</taxon>
        <taxon>Phrymaceae</taxon>
        <taxon>Erythranthe</taxon>
    </lineage>
</organism>
<feature type="compositionally biased region" description="Pro residues" evidence="1">
    <location>
        <begin position="30"/>
        <end position="52"/>
    </location>
</feature>
<evidence type="ECO:0000313" key="5">
    <source>
        <dbReference type="Proteomes" id="UP000030748"/>
    </source>
</evidence>
<dbReference type="PANTHER" id="PTHR36721">
    <property type="entry name" value="PROLINE-RICH FAMILY PROTEIN"/>
    <property type="match status" value="1"/>
</dbReference>
<dbReference type="eggNOG" id="ENOG502S3TU">
    <property type="taxonomic scope" value="Eukaryota"/>
</dbReference>
<dbReference type="OrthoDB" id="784725at2759"/>
<keyword evidence="3" id="KW-0732">Signal</keyword>
<evidence type="ECO:0000313" key="4">
    <source>
        <dbReference type="EMBL" id="EYU18834.1"/>
    </source>
</evidence>
<dbReference type="KEGG" id="egt:105949124"/>
<keyword evidence="2" id="KW-0812">Transmembrane</keyword>
<accession>A0A022PTH3</accession>
<proteinExistence type="predicted"/>
<dbReference type="OMA" id="PPMPDDH"/>